<reference evidence="2 3" key="1">
    <citation type="submission" date="2017-02" db="EMBL/GenBank/DDBJ databases">
        <authorList>
            <person name="Peterson S.W."/>
        </authorList>
    </citation>
    <scope>NUCLEOTIDE SEQUENCE [LARGE SCALE GENOMIC DNA]</scope>
    <source>
        <strain evidence="2 3">S285</strain>
    </source>
</reference>
<gene>
    <name evidence="2" type="ORF">B1812_05850</name>
</gene>
<protein>
    <submittedName>
        <fullName evidence="2">Uncharacterized protein</fullName>
    </submittedName>
</protein>
<sequence length="84" mass="9250">MNDETPTRASMAEKVGDAAFYAGFIAGIVCAGLLLYAEMKDMKRSLFDQLLGDSAITFSLIAAFVVPLGIGWLLRYVISRKRWS</sequence>
<name>A0A1W6MSS2_9HYPH</name>
<feature type="transmembrane region" description="Helical" evidence="1">
    <location>
        <begin position="18"/>
        <end position="36"/>
    </location>
</feature>
<evidence type="ECO:0000313" key="3">
    <source>
        <dbReference type="Proteomes" id="UP000193978"/>
    </source>
</evidence>
<keyword evidence="1" id="KW-0472">Membrane</keyword>
<accession>A0A1W6MSS2</accession>
<dbReference type="RefSeq" id="WP_085770747.1">
    <property type="nucleotide sequence ID" value="NZ_AP027149.1"/>
</dbReference>
<evidence type="ECO:0000256" key="1">
    <source>
        <dbReference type="SAM" id="Phobius"/>
    </source>
</evidence>
<dbReference type="EMBL" id="CP019948">
    <property type="protein sequence ID" value="ARN80673.1"/>
    <property type="molecule type" value="Genomic_DNA"/>
</dbReference>
<evidence type="ECO:0000313" key="2">
    <source>
        <dbReference type="EMBL" id="ARN80673.1"/>
    </source>
</evidence>
<feature type="transmembrane region" description="Helical" evidence="1">
    <location>
        <begin position="56"/>
        <end position="78"/>
    </location>
</feature>
<dbReference type="KEGG" id="mbry:B1812_05850"/>
<dbReference type="STRING" id="655015.B1812_05850"/>
<dbReference type="Proteomes" id="UP000193978">
    <property type="component" value="Chromosome"/>
</dbReference>
<organism evidence="2 3">
    <name type="scientific">Methylocystis bryophila</name>
    <dbReference type="NCBI Taxonomy" id="655015"/>
    <lineage>
        <taxon>Bacteria</taxon>
        <taxon>Pseudomonadati</taxon>
        <taxon>Pseudomonadota</taxon>
        <taxon>Alphaproteobacteria</taxon>
        <taxon>Hyphomicrobiales</taxon>
        <taxon>Methylocystaceae</taxon>
        <taxon>Methylocystis</taxon>
    </lineage>
</organism>
<dbReference type="AlphaFoldDB" id="A0A1W6MSS2"/>
<keyword evidence="1" id="KW-1133">Transmembrane helix</keyword>
<keyword evidence="3" id="KW-1185">Reference proteome</keyword>
<proteinExistence type="predicted"/>
<keyword evidence="1" id="KW-0812">Transmembrane</keyword>